<dbReference type="AlphaFoldDB" id="A0A087MH47"/>
<sequence>MKSSLAGAVLALATSGWLPSQAWAIGPGDAPEIDDAASRAGIVVDLRIGGRVEGDFKTLEGRIERLDDGRLQVWVRLDARSLVLNGPAWMGRSMRSSKFLDVEAHPWIQFRSEPFDPDLVREGGVMAGSLTLREQVRPVRFQVQASGCESPGYDCEIPVSGEVSRREFGMEAYRVWLHDRVGFDFHVRLRQP</sequence>
<proteinExistence type="predicted"/>
<evidence type="ECO:0000313" key="3">
    <source>
        <dbReference type="EMBL" id="KFL36200.1"/>
    </source>
</evidence>
<dbReference type="PANTHER" id="PTHR34406">
    <property type="entry name" value="PROTEIN YCEI"/>
    <property type="match status" value="1"/>
</dbReference>
<keyword evidence="1" id="KW-0732">Signal</keyword>
<dbReference type="InterPro" id="IPR036761">
    <property type="entry name" value="TTHA0802/YceI-like_sf"/>
</dbReference>
<feature type="chain" id="PRO_5001826327" description="Lipid/polyisoprenoid-binding YceI-like domain-containing protein" evidence="1">
    <location>
        <begin position="25"/>
        <end position="192"/>
    </location>
</feature>
<keyword evidence="4" id="KW-1185">Reference proteome</keyword>
<dbReference type="EMBL" id="AVCJ01000023">
    <property type="protein sequence ID" value="KFL36200.1"/>
    <property type="molecule type" value="Genomic_DNA"/>
</dbReference>
<evidence type="ECO:0000259" key="2">
    <source>
        <dbReference type="SMART" id="SM00867"/>
    </source>
</evidence>
<feature type="signal peptide" evidence="1">
    <location>
        <begin position="1"/>
        <end position="24"/>
    </location>
</feature>
<dbReference type="OrthoDB" id="5966233at2"/>
<comment type="caution">
    <text evidence="3">The sequence shown here is derived from an EMBL/GenBank/DDBJ whole genome shotgun (WGS) entry which is preliminary data.</text>
</comment>
<dbReference type="RefSeq" id="WP_051924534.1">
    <property type="nucleotide sequence ID" value="NZ_AVCJ01000023.1"/>
</dbReference>
<dbReference type="Gene3D" id="2.40.128.110">
    <property type="entry name" value="Lipid/polyisoprenoid-binding, YceI-like"/>
    <property type="match status" value="1"/>
</dbReference>
<dbReference type="InterPro" id="IPR007372">
    <property type="entry name" value="Lipid/polyisoprenoid-bd_YceI"/>
</dbReference>
<dbReference type="STRING" id="1121014.N788_04745"/>
<protein>
    <recommendedName>
        <fullName evidence="2">Lipid/polyisoprenoid-binding YceI-like domain-containing protein</fullName>
    </recommendedName>
</protein>
<organism evidence="3 4">
    <name type="scientific">Arenimonas donghaensis DSM 18148 = HO3-R19</name>
    <dbReference type="NCBI Taxonomy" id="1121014"/>
    <lineage>
        <taxon>Bacteria</taxon>
        <taxon>Pseudomonadati</taxon>
        <taxon>Pseudomonadota</taxon>
        <taxon>Gammaproteobacteria</taxon>
        <taxon>Lysobacterales</taxon>
        <taxon>Lysobacteraceae</taxon>
        <taxon>Arenimonas</taxon>
    </lineage>
</organism>
<dbReference type="PATRIC" id="fig|1121014.3.peg.1837"/>
<dbReference type="PANTHER" id="PTHR34406:SF1">
    <property type="entry name" value="PROTEIN YCEI"/>
    <property type="match status" value="1"/>
</dbReference>
<feature type="domain" description="Lipid/polyisoprenoid-binding YceI-like" evidence="2">
    <location>
        <begin position="22"/>
        <end position="190"/>
    </location>
</feature>
<evidence type="ECO:0000313" key="4">
    <source>
        <dbReference type="Proteomes" id="UP000029085"/>
    </source>
</evidence>
<reference evidence="3 4" key="2">
    <citation type="journal article" date="2015" name="Stand. Genomic Sci.">
        <title>High quality draft genomic sequence of Arenimonas donghaensis DSM 18148(T).</title>
        <authorList>
            <person name="Chen F."/>
            <person name="Wang H."/>
            <person name="Cao Y."/>
            <person name="Li X."/>
            <person name="Wang G."/>
        </authorList>
    </citation>
    <scope>NUCLEOTIDE SEQUENCE [LARGE SCALE GENOMIC DNA]</scope>
    <source>
        <strain evidence="3 4">HO3-R19</strain>
    </source>
</reference>
<evidence type="ECO:0000256" key="1">
    <source>
        <dbReference type="SAM" id="SignalP"/>
    </source>
</evidence>
<dbReference type="SMART" id="SM00867">
    <property type="entry name" value="YceI"/>
    <property type="match status" value="1"/>
</dbReference>
<reference evidence="4" key="1">
    <citation type="submission" date="2013-08" db="EMBL/GenBank/DDBJ databases">
        <title>Genome sequencing of Arenimonas donghaensis.</title>
        <authorList>
            <person name="Chen F."/>
            <person name="Wang G."/>
        </authorList>
    </citation>
    <scope>NUCLEOTIDE SEQUENCE [LARGE SCALE GENOMIC DNA]</scope>
    <source>
        <strain evidence="4">HO3-R19</strain>
    </source>
</reference>
<gene>
    <name evidence="3" type="ORF">N788_04745</name>
</gene>
<dbReference type="Proteomes" id="UP000029085">
    <property type="component" value="Unassembled WGS sequence"/>
</dbReference>
<name>A0A087MH47_9GAMM</name>
<dbReference type="SUPFAM" id="SSF101874">
    <property type="entry name" value="YceI-like"/>
    <property type="match status" value="1"/>
</dbReference>
<accession>A0A087MH47</accession>
<dbReference type="Pfam" id="PF04264">
    <property type="entry name" value="YceI"/>
    <property type="match status" value="1"/>
</dbReference>